<reference evidence="1" key="1">
    <citation type="journal article" date="2012" name="Nat. Genet.">
        <title>Whole-genome sequence of Schistosoma haematobium.</title>
        <authorList>
            <person name="Young N.D."/>
            <person name="Jex A.R."/>
            <person name="Li B."/>
            <person name="Liu S."/>
            <person name="Yang L."/>
            <person name="Xiong Z."/>
            <person name="Li Y."/>
            <person name="Cantacessi C."/>
            <person name="Hall R.S."/>
            <person name="Xu X."/>
            <person name="Chen F."/>
            <person name="Wu X."/>
            <person name="Zerlotini A."/>
            <person name="Oliveira G."/>
            <person name="Hofmann A."/>
            <person name="Zhang G."/>
            <person name="Fang X."/>
            <person name="Kang Y."/>
            <person name="Campbell B.E."/>
            <person name="Loukas A."/>
            <person name="Ranganathan S."/>
            <person name="Rollinson D."/>
            <person name="Rinaldi G."/>
            <person name="Brindley P.J."/>
            <person name="Yang H."/>
            <person name="Wang J."/>
            <person name="Wang J."/>
            <person name="Gasser R.B."/>
        </authorList>
    </citation>
    <scope>NUCLEOTIDE SEQUENCE [LARGE SCALE GENOMIC DNA]</scope>
</reference>
<protein>
    <submittedName>
        <fullName evidence="1">Uncharacterized protein</fullName>
    </submittedName>
</protein>
<dbReference type="EMBL" id="KL250680">
    <property type="protein sequence ID" value="KGB35389.1"/>
    <property type="molecule type" value="Genomic_DNA"/>
</dbReference>
<organism evidence="1">
    <name type="scientific">Schistosoma haematobium</name>
    <name type="common">Blood fluke</name>
    <dbReference type="NCBI Taxonomy" id="6185"/>
    <lineage>
        <taxon>Eukaryota</taxon>
        <taxon>Metazoa</taxon>
        <taxon>Spiralia</taxon>
        <taxon>Lophotrochozoa</taxon>
        <taxon>Platyhelminthes</taxon>
        <taxon>Trematoda</taxon>
        <taxon>Digenea</taxon>
        <taxon>Strigeidida</taxon>
        <taxon>Schistosomatoidea</taxon>
        <taxon>Schistosomatidae</taxon>
        <taxon>Schistosoma</taxon>
    </lineage>
</organism>
<dbReference type="AlphaFoldDB" id="A0A094ZQS8"/>
<dbReference type="SUPFAM" id="SSF57302">
    <property type="entry name" value="Snake toxin-like"/>
    <property type="match status" value="1"/>
</dbReference>
<sequence length="128" mass="14603">MRRETGMTALELSKLANLYKIPASLLFSIEVTECFPSDIIAPSFWTVLAERRAFVTKGCTTTSACQMTSSVISERCSRSKTRDWICSYCCNSDRCNYYVPGGALRVWSPHTYTTFFIICLCSIFWKFI</sequence>
<evidence type="ECO:0000313" key="1">
    <source>
        <dbReference type="EMBL" id="KGB35389.1"/>
    </source>
</evidence>
<accession>A0A094ZQS8</accession>
<proteinExistence type="predicted"/>
<gene>
    <name evidence="1" type="ORF">MS3_03630</name>
</gene>
<dbReference type="InterPro" id="IPR045860">
    <property type="entry name" value="Snake_toxin-like_sf"/>
</dbReference>
<name>A0A094ZQS8_SCHHA</name>